<proteinExistence type="predicted"/>
<dbReference type="RefSeq" id="WP_211536331.1">
    <property type="nucleotide sequence ID" value="NZ_JAGSSV010000008.1"/>
</dbReference>
<keyword evidence="2" id="KW-1185">Reference proteome</keyword>
<evidence type="ECO:0000313" key="2">
    <source>
        <dbReference type="Proteomes" id="UP000679722"/>
    </source>
</evidence>
<dbReference type="EMBL" id="JAGSSV010000008">
    <property type="protein sequence ID" value="MBR7888986.1"/>
    <property type="molecule type" value="Genomic_DNA"/>
</dbReference>
<gene>
    <name evidence="1" type="ORF">J9B83_08495</name>
</gene>
<comment type="caution">
    <text evidence="1">The sequence shown here is derived from an EMBL/GenBank/DDBJ whole genome shotgun (WGS) entry which is preliminary data.</text>
</comment>
<name>A0ABS5HBE8_9GAMM</name>
<evidence type="ECO:0000313" key="1">
    <source>
        <dbReference type="EMBL" id="MBR7888986.1"/>
    </source>
</evidence>
<evidence type="ECO:0008006" key="3">
    <source>
        <dbReference type="Google" id="ProtNLM"/>
    </source>
</evidence>
<sequence length="77" mass="8680">MMIVDLIDDIDLKEKLLALGAPIHAMESLNDIEVATLAWLQSAPEHKDAVRSLCAEWQQEQTTILPDVLELIQRLSE</sequence>
<protein>
    <recommendedName>
        <fullName evidence="3">Death domain-containing protein</fullName>
    </recommendedName>
</protein>
<reference evidence="2" key="1">
    <citation type="submission" date="2023-07" db="EMBL/GenBank/DDBJ databases">
        <title>Marinomonas vulgaris A79, complete genome.</title>
        <authorList>
            <person name="Ying J.-J."/>
        </authorList>
    </citation>
    <scope>NUCLEOTIDE SEQUENCE [LARGE SCALE GENOMIC DNA]</scope>
    <source>
        <strain evidence="2">A79</strain>
    </source>
</reference>
<accession>A0ABS5HBE8</accession>
<organism evidence="1 2">
    <name type="scientific">Marinomonas vulgaris</name>
    <dbReference type="NCBI Taxonomy" id="2823372"/>
    <lineage>
        <taxon>Bacteria</taxon>
        <taxon>Pseudomonadati</taxon>
        <taxon>Pseudomonadota</taxon>
        <taxon>Gammaproteobacteria</taxon>
        <taxon>Oceanospirillales</taxon>
        <taxon>Oceanospirillaceae</taxon>
        <taxon>Marinomonas</taxon>
    </lineage>
</organism>
<dbReference type="Proteomes" id="UP000679722">
    <property type="component" value="Unassembled WGS sequence"/>
</dbReference>